<evidence type="ECO:0000259" key="4">
    <source>
        <dbReference type="PROSITE" id="PS51900"/>
    </source>
</evidence>
<evidence type="ECO:0000256" key="3">
    <source>
        <dbReference type="PROSITE-ProRule" id="PRU01248"/>
    </source>
</evidence>
<dbReference type="InterPro" id="IPR010998">
    <property type="entry name" value="Integrase_recombinase_N"/>
</dbReference>
<organism evidence="5 6">
    <name type="scientific">Paludibacterium denitrificans</name>
    <dbReference type="NCBI Taxonomy" id="2675226"/>
    <lineage>
        <taxon>Bacteria</taxon>
        <taxon>Pseudomonadati</taxon>
        <taxon>Pseudomonadota</taxon>
        <taxon>Betaproteobacteria</taxon>
        <taxon>Neisseriales</taxon>
        <taxon>Chromobacteriaceae</taxon>
        <taxon>Paludibacterium</taxon>
    </lineage>
</organism>
<dbReference type="RefSeq" id="WP_230370318.1">
    <property type="nucleotide sequence ID" value="NZ_WLYX01000001.1"/>
</dbReference>
<evidence type="ECO:0000256" key="2">
    <source>
        <dbReference type="ARBA" id="ARBA00023125"/>
    </source>
</evidence>
<proteinExistence type="predicted"/>
<dbReference type="InterPro" id="IPR011010">
    <property type="entry name" value="DNA_brk_join_enz"/>
</dbReference>
<protein>
    <recommendedName>
        <fullName evidence="4">Core-binding (CB) domain-containing protein</fullName>
    </recommendedName>
</protein>
<accession>A0A844GAD4</accession>
<keyword evidence="1" id="KW-0229">DNA integration</keyword>
<name>A0A844GAD4_9NEIS</name>
<dbReference type="GO" id="GO:0015074">
    <property type="term" value="P:DNA integration"/>
    <property type="evidence" value="ECO:0007669"/>
    <property type="project" value="UniProtKB-KW"/>
</dbReference>
<dbReference type="EMBL" id="WLYX01000001">
    <property type="protein sequence ID" value="MTD33406.1"/>
    <property type="molecule type" value="Genomic_DNA"/>
</dbReference>
<dbReference type="Proteomes" id="UP000446658">
    <property type="component" value="Unassembled WGS sequence"/>
</dbReference>
<comment type="caution">
    <text evidence="5">The sequence shown here is derived from an EMBL/GenBank/DDBJ whole genome shotgun (WGS) entry which is preliminary data.</text>
</comment>
<gene>
    <name evidence="5" type="ORF">GKE73_10770</name>
</gene>
<dbReference type="InterPro" id="IPR044068">
    <property type="entry name" value="CB"/>
</dbReference>
<keyword evidence="6" id="KW-1185">Reference proteome</keyword>
<sequence>MGITQLKNGKFRLQIRRKGFPTVDKVFESAEGAQAAEAAAARKQKPVQDDITLNELCERYHDSREFSEKAENTQKTELCRIKPVLATLGEYSLKNLEQDTSAIYDYMDKRSKEVSPRTKEKISGTTIRLEIAALSALVAFAKTRKLRNYVATAQTAGAINLP</sequence>
<dbReference type="SUPFAM" id="SSF56349">
    <property type="entry name" value="DNA breaking-rejoining enzymes"/>
    <property type="match status" value="1"/>
</dbReference>
<dbReference type="GO" id="GO:0003677">
    <property type="term" value="F:DNA binding"/>
    <property type="evidence" value="ECO:0007669"/>
    <property type="project" value="UniProtKB-UniRule"/>
</dbReference>
<dbReference type="Gene3D" id="1.10.150.130">
    <property type="match status" value="1"/>
</dbReference>
<keyword evidence="2 3" id="KW-0238">DNA-binding</keyword>
<evidence type="ECO:0000313" key="6">
    <source>
        <dbReference type="Proteomes" id="UP000446658"/>
    </source>
</evidence>
<evidence type="ECO:0000313" key="5">
    <source>
        <dbReference type="EMBL" id="MTD33406.1"/>
    </source>
</evidence>
<feature type="domain" description="Core-binding (CB)" evidence="4">
    <location>
        <begin position="51"/>
        <end position="142"/>
    </location>
</feature>
<evidence type="ECO:0000256" key="1">
    <source>
        <dbReference type="ARBA" id="ARBA00022908"/>
    </source>
</evidence>
<dbReference type="PROSITE" id="PS51900">
    <property type="entry name" value="CB"/>
    <property type="match status" value="1"/>
</dbReference>
<dbReference type="AlphaFoldDB" id="A0A844GAD4"/>
<reference evidence="5 6" key="1">
    <citation type="submission" date="2019-11" db="EMBL/GenBank/DDBJ databases">
        <title>Draft genome sequence of Paludibacterium sp. dN18-1.</title>
        <authorList>
            <person name="Im W.-T."/>
        </authorList>
    </citation>
    <scope>NUCLEOTIDE SEQUENCE [LARGE SCALE GENOMIC DNA]</scope>
    <source>
        <strain evidence="6">dN 18-1</strain>
    </source>
</reference>